<reference evidence="3 4" key="1">
    <citation type="journal article" date="2021" name="bioRxiv">
        <title>The Gossypium anomalum genome as a resource for cotton improvement and evolutionary analysis of hybrid incompatibility.</title>
        <authorList>
            <person name="Grover C.E."/>
            <person name="Yuan D."/>
            <person name="Arick M.A."/>
            <person name="Miller E.R."/>
            <person name="Hu G."/>
            <person name="Peterson D.G."/>
            <person name="Wendel J.F."/>
            <person name="Udall J.A."/>
        </authorList>
    </citation>
    <scope>NUCLEOTIDE SEQUENCE [LARGE SCALE GENOMIC DNA]</scope>
    <source>
        <strain evidence="3">JFW-Udall</strain>
        <tissue evidence="3">Leaf</tissue>
    </source>
</reference>
<dbReference type="OrthoDB" id="415724at2759"/>
<dbReference type="EMBL" id="JAHUZN010000009">
    <property type="protein sequence ID" value="KAG8483061.1"/>
    <property type="molecule type" value="Genomic_DNA"/>
</dbReference>
<comment type="caution">
    <text evidence="3">The sequence shown here is derived from an EMBL/GenBank/DDBJ whole genome shotgun (WGS) entry which is preliminary data.</text>
</comment>
<keyword evidence="4" id="KW-1185">Reference proteome</keyword>
<dbReference type="InterPro" id="IPR043128">
    <property type="entry name" value="Rev_trsase/Diguanyl_cyclase"/>
</dbReference>
<gene>
    <name evidence="3" type="ORF">CXB51_021945</name>
</gene>
<dbReference type="PANTHER" id="PTHR24559:SF444">
    <property type="entry name" value="REVERSE TRANSCRIPTASE DOMAIN-CONTAINING PROTEIN"/>
    <property type="match status" value="1"/>
</dbReference>
<evidence type="ECO:0000259" key="2">
    <source>
        <dbReference type="Pfam" id="PF17919"/>
    </source>
</evidence>
<dbReference type="InterPro" id="IPR043502">
    <property type="entry name" value="DNA/RNA_pol_sf"/>
</dbReference>
<dbReference type="Gene3D" id="3.10.10.10">
    <property type="entry name" value="HIV Type 1 Reverse Transcriptase, subunit A, domain 1"/>
    <property type="match status" value="1"/>
</dbReference>
<evidence type="ECO:0000259" key="1">
    <source>
        <dbReference type="Pfam" id="PF00078"/>
    </source>
</evidence>
<dbReference type="AlphaFoldDB" id="A0A8J5YQK5"/>
<protein>
    <recommendedName>
        <fullName evidence="5">Reverse transcriptase domain-containing protein</fullName>
    </recommendedName>
</protein>
<dbReference type="Proteomes" id="UP000701853">
    <property type="component" value="Chromosome 9"/>
</dbReference>
<evidence type="ECO:0000313" key="3">
    <source>
        <dbReference type="EMBL" id="KAG8483061.1"/>
    </source>
</evidence>
<evidence type="ECO:0000313" key="4">
    <source>
        <dbReference type="Proteomes" id="UP000701853"/>
    </source>
</evidence>
<feature type="domain" description="Reverse transcriptase/retrotransposon-derived protein RNase H-like" evidence="2">
    <location>
        <begin position="354"/>
        <end position="400"/>
    </location>
</feature>
<dbReference type="InterPro" id="IPR021109">
    <property type="entry name" value="Peptidase_aspartic_dom_sf"/>
</dbReference>
<dbReference type="Gene3D" id="3.30.70.270">
    <property type="match status" value="2"/>
</dbReference>
<dbReference type="FunFam" id="3.30.70.270:FF:000020">
    <property type="entry name" value="Transposon Tf2-6 polyprotein-like Protein"/>
    <property type="match status" value="1"/>
</dbReference>
<dbReference type="InterPro" id="IPR041577">
    <property type="entry name" value="RT_RNaseH_2"/>
</dbReference>
<accession>A0A8J5YQK5</accession>
<dbReference type="InterPro" id="IPR053134">
    <property type="entry name" value="RNA-dir_DNA_polymerase"/>
</dbReference>
<dbReference type="Pfam" id="PF08284">
    <property type="entry name" value="RVP_2"/>
    <property type="match status" value="1"/>
</dbReference>
<name>A0A8J5YQK5_9ROSI</name>
<organism evidence="3 4">
    <name type="scientific">Gossypium anomalum</name>
    <dbReference type="NCBI Taxonomy" id="47600"/>
    <lineage>
        <taxon>Eukaryota</taxon>
        <taxon>Viridiplantae</taxon>
        <taxon>Streptophyta</taxon>
        <taxon>Embryophyta</taxon>
        <taxon>Tracheophyta</taxon>
        <taxon>Spermatophyta</taxon>
        <taxon>Magnoliopsida</taxon>
        <taxon>eudicotyledons</taxon>
        <taxon>Gunneridae</taxon>
        <taxon>Pentapetalae</taxon>
        <taxon>rosids</taxon>
        <taxon>malvids</taxon>
        <taxon>Malvales</taxon>
        <taxon>Malvaceae</taxon>
        <taxon>Malvoideae</taxon>
        <taxon>Gossypium</taxon>
    </lineage>
</organism>
<dbReference type="SUPFAM" id="SSF56672">
    <property type="entry name" value="DNA/RNA polymerases"/>
    <property type="match status" value="1"/>
</dbReference>
<dbReference type="Gene3D" id="2.40.70.10">
    <property type="entry name" value="Acid Proteases"/>
    <property type="match status" value="1"/>
</dbReference>
<sequence>MDMGWDTAVCPYFKCPHSLTHGHVSQPLCKNYPLMIRDFCFLTDLILLPFDEFDIIPGMDWLTLHDAIMNCKQKMIDLRCQNNEIIQIESDDLNGLPVVISSMLAQKYVRKGCKAYFSYVLDTKVTEKKIESVPIVCEYPDVFPEELPSLPPIREVDFGIELVLGTTPISIALYRMALIELKELKARLQELTDRGFARPSFLPWGAPILFVTKLMNAPAVFMDLMNQIFRLYLDRFIIVFIDDVLIYSRNESEHARHLRIVLQTLCDKQLYEKFSKCEFWLREVGFLGHIMSTSGIRVDPSKISAIMDWKPLRNVSKVRSFLGLTGYYRRFARGFLMITTPLTRLLQNDIKFEWSEKCQKSFDQLKALLTEAPVLVQPESGKEFVVFSDASLNGLGYVLM</sequence>
<dbReference type="Pfam" id="PF00078">
    <property type="entry name" value="RVT_1"/>
    <property type="match status" value="1"/>
</dbReference>
<dbReference type="CDD" id="cd01647">
    <property type="entry name" value="RT_LTR"/>
    <property type="match status" value="1"/>
</dbReference>
<dbReference type="Pfam" id="PF17919">
    <property type="entry name" value="RT_RNaseH_2"/>
    <property type="match status" value="1"/>
</dbReference>
<proteinExistence type="predicted"/>
<dbReference type="PANTHER" id="PTHR24559">
    <property type="entry name" value="TRANSPOSON TY3-I GAG-POL POLYPROTEIN"/>
    <property type="match status" value="1"/>
</dbReference>
<dbReference type="InterPro" id="IPR000477">
    <property type="entry name" value="RT_dom"/>
</dbReference>
<evidence type="ECO:0008006" key="5">
    <source>
        <dbReference type="Google" id="ProtNLM"/>
    </source>
</evidence>
<feature type="domain" description="Reverse transcriptase" evidence="1">
    <location>
        <begin position="215"/>
        <end position="290"/>
    </location>
</feature>